<sequence length="156" mass="17821">MTMGDADIYENGFITPTPSPTPDILMDPYLRGVREIPECCSPYEQHVLQMNRPASDKDRNAYVQKIIAELKNQFGVDERVVIYALYACSGDVELTKKFFSEGKVIPWTCEEDQILVSNDTDKIFQIIMNRGKTETEKRCHFLSCGGSFGDLMKMKY</sequence>
<dbReference type="OMA" id="MNEDSYD"/>
<dbReference type="Pfam" id="PF11626">
    <property type="entry name" value="Rap1_C"/>
    <property type="match status" value="1"/>
</dbReference>
<evidence type="ECO:0000259" key="1">
    <source>
        <dbReference type="Pfam" id="PF11626"/>
    </source>
</evidence>
<name>B0ERT8_ENTDS</name>
<dbReference type="EMBL" id="DS550549">
    <property type="protein sequence ID" value="EDR22733.1"/>
    <property type="molecule type" value="Genomic_DNA"/>
</dbReference>
<dbReference type="eggNOG" id="ENOG502R9K4">
    <property type="taxonomic scope" value="Eukaryota"/>
</dbReference>
<dbReference type="GeneID" id="5885984"/>
<evidence type="ECO:0000313" key="2">
    <source>
        <dbReference type="EMBL" id="EDR22733.1"/>
    </source>
</evidence>
<evidence type="ECO:0000313" key="3">
    <source>
        <dbReference type="Proteomes" id="UP000008076"/>
    </source>
</evidence>
<dbReference type="OrthoDB" id="24655at2759"/>
<gene>
    <name evidence="2" type="ORF">EDI_336320</name>
</gene>
<dbReference type="AlphaFoldDB" id="B0ERT8"/>
<dbReference type="InterPro" id="IPR021661">
    <property type="entry name" value="Rap1_C"/>
</dbReference>
<dbReference type="RefSeq" id="XP_001740810.1">
    <property type="nucleotide sequence ID" value="XM_001740758.1"/>
</dbReference>
<feature type="domain" description="TRF2-interacting telomeric protein/Rap1 C-terminal" evidence="1">
    <location>
        <begin position="72"/>
        <end position="142"/>
    </location>
</feature>
<protein>
    <recommendedName>
        <fullName evidence="1">TRF2-interacting telomeric protein/Rap1 C-terminal domain-containing protein</fullName>
    </recommendedName>
</protein>
<organism evidence="3">
    <name type="scientific">Entamoeba dispar (strain ATCC PRA-260 / SAW760)</name>
    <dbReference type="NCBI Taxonomy" id="370354"/>
    <lineage>
        <taxon>Eukaryota</taxon>
        <taxon>Amoebozoa</taxon>
        <taxon>Evosea</taxon>
        <taxon>Archamoebae</taxon>
        <taxon>Mastigamoebida</taxon>
        <taxon>Entamoebidae</taxon>
        <taxon>Entamoeba</taxon>
    </lineage>
</organism>
<proteinExistence type="predicted"/>
<dbReference type="VEuPathDB" id="AmoebaDB:EDI_336320"/>
<dbReference type="KEGG" id="edi:EDI_336320"/>
<accession>B0ERT8</accession>
<reference evidence="3" key="1">
    <citation type="submission" date="2007-12" db="EMBL/GenBank/DDBJ databases">
        <title>Annotation of Entamoeba dispar SAW760.</title>
        <authorList>
            <person name="Lorenzi H."/>
            <person name="Inman J."/>
            <person name="Schobel S."/>
            <person name="Amedeo P."/>
            <person name="Caler E."/>
        </authorList>
    </citation>
    <scope>NUCLEOTIDE SEQUENCE [LARGE SCALE GENOMIC DNA]</scope>
    <source>
        <strain evidence="3">ATCC PRA-260 / SAW760</strain>
    </source>
</reference>
<dbReference type="Proteomes" id="UP000008076">
    <property type="component" value="Unassembled WGS sequence"/>
</dbReference>
<keyword evidence="3" id="KW-1185">Reference proteome</keyword>